<keyword evidence="3 5" id="KW-0371">Homeobox</keyword>
<name>A0AAN9TFG5_9HEMI</name>
<dbReference type="InterPro" id="IPR017970">
    <property type="entry name" value="Homeobox_CS"/>
</dbReference>
<keyword evidence="10" id="KW-1185">Reference proteome</keyword>
<evidence type="ECO:0000256" key="6">
    <source>
        <dbReference type="RuleBase" id="RU000682"/>
    </source>
</evidence>
<feature type="compositionally biased region" description="Basic and acidic residues" evidence="7">
    <location>
        <begin position="196"/>
        <end position="210"/>
    </location>
</feature>
<evidence type="ECO:0000256" key="7">
    <source>
        <dbReference type="SAM" id="MobiDB-lite"/>
    </source>
</evidence>
<keyword evidence="4 5" id="KW-0539">Nucleus</keyword>
<accession>A0AAN9TFG5</accession>
<gene>
    <name evidence="9" type="ORF">V9T40_013782</name>
</gene>
<feature type="region of interest" description="Disordered" evidence="7">
    <location>
        <begin position="177"/>
        <end position="254"/>
    </location>
</feature>
<dbReference type="Proteomes" id="UP001367676">
    <property type="component" value="Unassembled WGS sequence"/>
</dbReference>
<protein>
    <recommendedName>
        <fullName evidence="8">Homeobox domain-containing protein</fullName>
    </recommendedName>
</protein>
<keyword evidence="2 5" id="KW-0238">DNA-binding</keyword>
<feature type="DNA-binding region" description="Homeobox" evidence="5">
    <location>
        <begin position="250"/>
        <end position="309"/>
    </location>
</feature>
<dbReference type="SMART" id="SM00389">
    <property type="entry name" value="HOX"/>
    <property type="match status" value="1"/>
</dbReference>
<comment type="subcellular location">
    <subcellularLocation>
        <location evidence="1 5 6">Nucleus</location>
    </subcellularLocation>
</comment>
<evidence type="ECO:0000256" key="1">
    <source>
        <dbReference type="ARBA" id="ARBA00004123"/>
    </source>
</evidence>
<dbReference type="InterPro" id="IPR001356">
    <property type="entry name" value="HD"/>
</dbReference>
<evidence type="ECO:0000256" key="5">
    <source>
        <dbReference type="PROSITE-ProRule" id="PRU00108"/>
    </source>
</evidence>
<evidence type="ECO:0000256" key="2">
    <source>
        <dbReference type="ARBA" id="ARBA00023125"/>
    </source>
</evidence>
<dbReference type="EMBL" id="JBBCAQ010000033">
    <property type="protein sequence ID" value="KAK7582337.1"/>
    <property type="molecule type" value="Genomic_DNA"/>
</dbReference>
<feature type="domain" description="Homeobox" evidence="8">
    <location>
        <begin position="248"/>
        <end position="308"/>
    </location>
</feature>
<dbReference type="PANTHER" id="PTHR24334:SF0">
    <property type="entry name" value="HOMEOBOX PROTEIN UNPLUGGED"/>
    <property type="match status" value="1"/>
</dbReference>
<dbReference type="GO" id="GO:0000977">
    <property type="term" value="F:RNA polymerase II transcription regulatory region sequence-specific DNA binding"/>
    <property type="evidence" value="ECO:0007669"/>
    <property type="project" value="TreeGrafter"/>
</dbReference>
<sequence length="385" mass="43991">MNMETQLTCESKLSRPGHRSFSIDSLLSNNYNHEKAIKNSEHQSSNDLTQNSLHYHLEIESLAKDVRWKECLASRIAEQQDCLESDVDLAQKHLNFVRHIKNIDYLPWITTTNALSHRDLYEEAISRTTSAIPEPESLPISHQYSGLHLPSFVYSSWLPVTNNSTKFNERSDIELPYSNGYCRTSPRTENTITDSEDSKSDSSRMSDTPKDFSCPKQRPSASSKSETNEDEDDDDDMDVSSRTPSSSSKIRRRRTAFTSEQLLELEREFHAKKYLSLTERSEIANSLNLSEVQVKIWFQNRRAKWKRVKAGLTATSGACGGHRSQNSSNPANKIVVPIPVHVNRFVVRSQHQELEKSLSSMSNLNNLKMFPMKRETDEREISAGF</sequence>
<dbReference type="SUPFAM" id="SSF46689">
    <property type="entry name" value="Homeodomain-like"/>
    <property type="match status" value="1"/>
</dbReference>
<dbReference type="PROSITE" id="PS00027">
    <property type="entry name" value="HOMEOBOX_1"/>
    <property type="match status" value="1"/>
</dbReference>
<dbReference type="Pfam" id="PF00046">
    <property type="entry name" value="Homeodomain"/>
    <property type="match status" value="1"/>
</dbReference>
<evidence type="ECO:0000313" key="9">
    <source>
        <dbReference type="EMBL" id="KAK7582337.1"/>
    </source>
</evidence>
<reference evidence="9 10" key="1">
    <citation type="submission" date="2024-03" db="EMBL/GenBank/DDBJ databases">
        <title>Adaptation during the transition from Ophiocordyceps entomopathogen to insect associate is accompanied by gene loss and intensified selection.</title>
        <authorList>
            <person name="Ward C.M."/>
            <person name="Onetto C.A."/>
            <person name="Borneman A.R."/>
        </authorList>
    </citation>
    <scope>NUCLEOTIDE SEQUENCE [LARGE SCALE GENOMIC DNA]</scope>
    <source>
        <strain evidence="9">AWRI1</strain>
        <tissue evidence="9">Single Adult Female</tissue>
    </source>
</reference>
<evidence type="ECO:0000256" key="4">
    <source>
        <dbReference type="ARBA" id="ARBA00023242"/>
    </source>
</evidence>
<feature type="compositionally biased region" description="Acidic residues" evidence="7">
    <location>
        <begin position="228"/>
        <end position="238"/>
    </location>
</feature>
<dbReference type="GO" id="GO:0005634">
    <property type="term" value="C:nucleus"/>
    <property type="evidence" value="ECO:0007669"/>
    <property type="project" value="UniProtKB-SubCell"/>
</dbReference>
<proteinExistence type="predicted"/>
<dbReference type="PANTHER" id="PTHR24334">
    <property type="entry name" value="HOMEOBOX PROTEIN GBX"/>
    <property type="match status" value="1"/>
</dbReference>
<evidence type="ECO:0000256" key="3">
    <source>
        <dbReference type="ARBA" id="ARBA00023155"/>
    </source>
</evidence>
<dbReference type="AlphaFoldDB" id="A0AAN9TFG5"/>
<dbReference type="Gene3D" id="1.10.10.60">
    <property type="entry name" value="Homeodomain-like"/>
    <property type="match status" value="1"/>
</dbReference>
<dbReference type="PROSITE" id="PS50071">
    <property type="entry name" value="HOMEOBOX_2"/>
    <property type="match status" value="1"/>
</dbReference>
<dbReference type="CDD" id="cd00086">
    <property type="entry name" value="homeodomain"/>
    <property type="match status" value="1"/>
</dbReference>
<dbReference type="InterPro" id="IPR020479">
    <property type="entry name" value="HD_metazoa"/>
</dbReference>
<dbReference type="PRINTS" id="PR00024">
    <property type="entry name" value="HOMEOBOX"/>
</dbReference>
<organism evidence="9 10">
    <name type="scientific">Parthenolecanium corni</name>
    <dbReference type="NCBI Taxonomy" id="536013"/>
    <lineage>
        <taxon>Eukaryota</taxon>
        <taxon>Metazoa</taxon>
        <taxon>Ecdysozoa</taxon>
        <taxon>Arthropoda</taxon>
        <taxon>Hexapoda</taxon>
        <taxon>Insecta</taxon>
        <taxon>Pterygota</taxon>
        <taxon>Neoptera</taxon>
        <taxon>Paraneoptera</taxon>
        <taxon>Hemiptera</taxon>
        <taxon>Sternorrhyncha</taxon>
        <taxon>Coccoidea</taxon>
        <taxon>Coccidae</taxon>
        <taxon>Parthenolecanium</taxon>
    </lineage>
</organism>
<dbReference type="GO" id="GO:0051960">
    <property type="term" value="P:regulation of nervous system development"/>
    <property type="evidence" value="ECO:0007669"/>
    <property type="project" value="TreeGrafter"/>
</dbReference>
<dbReference type="GO" id="GO:0000981">
    <property type="term" value="F:DNA-binding transcription factor activity, RNA polymerase II-specific"/>
    <property type="evidence" value="ECO:0007669"/>
    <property type="project" value="InterPro"/>
</dbReference>
<comment type="caution">
    <text evidence="9">The sequence shown here is derived from an EMBL/GenBank/DDBJ whole genome shotgun (WGS) entry which is preliminary data.</text>
</comment>
<evidence type="ECO:0000313" key="10">
    <source>
        <dbReference type="Proteomes" id="UP001367676"/>
    </source>
</evidence>
<dbReference type="InterPro" id="IPR042982">
    <property type="entry name" value="GBX-1/2"/>
</dbReference>
<feature type="compositionally biased region" description="Polar residues" evidence="7">
    <location>
        <begin position="181"/>
        <end position="193"/>
    </location>
</feature>
<dbReference type="InterPro" id="IPR009057">
    <property type="entry name" value="Homeodomain-like_sf"/>
</dbReference>
<evidence type="ECO:0000259" key="8">
    <source>
        <dbReference type="PROSITE" id="PS50071"/>
    </source>
</evidence>